<evidence type="ECO:0000313" key="7">
    <source>
        <dbReference type="EMBL" id="MBR0680916.1"/>
    </source>
</evidence>
<comment type="function">
    <text evidence="1">Required for the transposition of the insertion element.</text>
</comment>
<protein>
    <recommendedName>
        <fullName evidence="9">Mutator family transposase</fullName>
    </recommendedName>
</protein>
<dbReference type="AlphaFoldDB" id="A0A9X9XB30"/>
<reference evidence="7" key="2">
    <citation type="journal article" date="2021" name="Syst. Appl. Microbiol.">
        <title>Roseomonas hellenica sp. nov., isolated from roots of wild-growing Alkanna tinctoria.</title>
        <authorList>
            <person name="Rat A."/>
            <person name="Naranjo H.D."/>
            <person name="Lebbe L."/>
            <person name="Cnockaert M."/>
            <person name="Krigas N."/>
            <person name="Grigoriadou K."/>
            <person name="Maloupa E."/>
            <person name="Willems A."/>
        </authorList>
    </citation>
    <scope>NUCLEOTIDE SEQUENCE</scope>
    <source>
        <strain evidence="7">LMG 31228</strain>
    </source>
</reference>
<name>A0A9X9XB30_9PROT</name>
<keyword evidence="8" id="KW-1185">Reference proteome</keyword>
<accession>A0A9X9XB30</accession>
<evidence type="ECO:0000256" key="3">
    <source>
        <dbReference type="ARBA" id="ARBA00022578"/>
    </source>
</evidence>
<evidence type="ECO:0000256" key="5">
    <source>
        <dbReference type="ARBA" id="ARBA00023172"/>
    </source>
</evidence>
<dbReference type="Proteomes" id="UP001138709">
    <property type="component" value="Unassembled WGS sequence"/>
</dbReference>
<keyword evidence="4" id="KW-0238">DNA-binding</keyword>
<dbReference type="EMBL" id="JAAEDL010000008">
    <property type="protein sequence ID" value="MBR0680916.1"/>
    <property type="molecule type" value="Genomic_DNA"/>
</dbReference>
<dbReference type="Pfam" id="PF00872">
    <property type="entry name" value="Transposase_mut"/>
    <property type="match status" value="1"/>
</dbReference>
<feature type="region of interest" description="Disordered" evidence="6">
    <location>
        <begin position="1"/>
        <end position="31"/>
    </location>
</feature>
<comment type="caution">
    <text evidence="7">The sequence shown here is derived from an EMBL/GenBank/DDBJ whole genome shotgun (WGS) entry which is preliminary data.</text>
</comment>
<feature type="compositionally biased region" description="Basic and acidic residues" evidence="6">
    <location>
        <begin position="21"/>
        <end position="31"/>
    </location>
</feature>
<evidence type="ECO:0000256" key="1">
    <source>
        <dbReference type="ARBA" id="ARBA00002190"/>
    </source>
</evidence>
<keyword evidence="5" id="KW-0233">DNA recombination</keyword>
<evidence type="ECO:0000313" key="8">
    <source>
        <dbReference type="Proteomes" id="UP001138709"/>
    </source>
</evidence>
<dbReference type="GO" id="GO:0006313">
    <property type="term" value="P:DNA transposition"/>
    <property type="evidence" value="ECO:0007669"/>
    <property type="project" value="InterPro"/>
</dbReference>
<keyword evidence="3" id="KW-0815">Transposition</keyword>
<gene>
    <name evidence="7" type="ORF">GXW74_10485</name>
</gene>
<evidence type="ECO:0008006" key="9">
    <source>
        <dbReference type="Google" id="ProtNLM"/>
    </source>
</evidence>
<comment type="similarity">
    <text evidence="2">Belongs to the transposase mutator family.</text>
</comment>
<dbReference type="InterPro" id="IPR001207">
    <property type="entry name" value="Transposase_mutator"/>
</dbReference>
<evidence type="ECO:0000256" key="6">
    <source>
        <dbReference type="SAM" id="MobiDB-lite"/>
    </source>
</evidence>
<dbReference type="GO" id="GO:0004803">
    <property type="term" value="F:transposase activity"/>
    <property type="evidence" value="ECO:0007669"/>
    <property type="project" value="InterPro"/>
</dbReference>
<organism evidence="7 8">
    <name type="scientific">Neoroseomonas eburnea</name>
    <dbReference type="NCBI Taxonomy" id="1346889"/>
    <lineage>
        <taxon>Bacteria</taxon>
        <taxon>Pseudomonadati</taxon>
        <taxon>Pseudomonadota</taxon>
        <taxon>Alphaproteobacteria</taxon>
        <taxon>Acetobacterales</taxon>
        <taxon>Acetobacteraceae</taxon>
        <taxon>Neoroseomonas</taxon>
    </lineage>
</organism>
<sequence>MNSRALSSPTPRPASCRYRGRGREPHAGDGHRRFVSTWIGAAFAEADAEGAKRQWRTVADQLRPRVPKLAALMDQAEEGVLAFMALPRDHRAKIHSTNPLE</sequence>
<evidence type="ECO:0000256" key="2">
    <source>
        <dbReference type="ARBA" id="ARBA00010961"/>
    </source>
</evidence>
<dbReference type="GO" id="GO:0003677">
    <property type="term" value="F:DNA binding"/>
    <property type="evidence" value="ECO:0007669"/>
    <property type="project" value="UniProtKB-KW"/>
</dbReference>
<proteinExistence type="inferred from homology"/>
<evidence type="ECO:0000256" key="4">
    <source>
        <dbReference type="ARBA" id="ARBA00023125"/>
    </source>
</evidence>
<reference evidence="7" key="1">
    <citation type="submission" date="2020-01" db="EMBL/GenBank/DDBJ databases">
        <authorList>
            <person name="Rat A."/>
        </authorList>
    </citation>
    <scope>NUCLEOTIDE SEQUENCE</scope>
    <source>
        <strain evidence="7">LMG 31228</strain>
    </source>
</reference>